<protein>
    <submittedName>
        <fullName evidence="2">Uncharacterized protein</fullName>
    </submittedName>
</protein>
<feature type="compositionally biased region" description="Basic and acidic residues" evidence="1">
    <location>
        <begin position="1"/>
        <end position="20"/>
    </location>
</feature>
<feature type="compositionally biased region" description="Polar residues" evidence="1">
    <location>
        <begin position="192"/>
        <end position="208"/>
    </location>
</feature>
<comment type="caution">
    <text evidence="2">The sequence shown here is derived from an EMBL/GenBank/DDBJ whole genome shotgun (WGS) entry which is preliminary data.</text>
</comment>
<evidence type="ECO:0000313" key="3">
    <source>
        <dbReference type="Proteomes" id="UP000245380"/>
    </source>
</evidence>
<keyword evidence="3" id="KW-1185">Reference proteome</keyword>
<dbReference type="Proteomes" id="UP000245380">
    <property type="component" value="Unassembled WGS sequence"/>
</dbReference>
<dbReference type="OrthoDB" id="2376772at2"/>
<feature type="region of interest" description="Disordered" evidence="1">
    <location>
        <begin position="1"/>
        <end position="31"/>
    </location>
</feature>
<evidence type="ECO:0000256" key="1">
    <source>
        <dbReference type="SAM" id="MobiDB-lite"/>
    </source>
</evidence>
<feature type="region of interest" description="Disordered" evidence="1">
    <location>
        <begin position="187"/>
        <end position="247"/>
    </location>
</feature>
<dbReference type="AlphaFoldDB" id="A0A2U3D9I6"/>
<feature type="compositionally biased region" description="Pro residues" evidence="1">
    <location>
        <begin position="238"/>
        <end position="247"/>
    </location>
</feature>
<reference evidence="2 3" key="1">
    <citation type="submission" date="2016-11" db="EMBL/GenBank/DDBJ databases">
        <title>Comparative genomics of Acidibacillus ferroxidans species.</title>
        <authorList>
            <person name="Oliveira G."/>
            <person name="Nunes G."/>
            <person name="Oliveira R."/>
            <person name="Araujo F."/>
            <person name="Salim A."/>
            <person name="Scholte L."/>
            <person name="Morais D."/>
            <person name="Nancucheo I."/>
            <person name="Johnson D.B."/>
            <person name="Grail B."/>
            <person name="Bittencourt J."/>
            <person name="Valadares R."/>
        </authorList>
    </citation>
    <scope>NUCLEOTIDE SEQUENCE [LARGE SCALE GENOMIC DNA]</scope>
    <source>
        <strain evidence="2 3">Y002</strain>
    </source>
</reference>
<dbReference type="EMBL" id="MPDK01000007">
    <property type="protein sequence ID" value="PWI57935.1"/>
    <property type="molecule type" value="Genomic_DNA"/>
</dbReference>
<feature type="region of interest" description="Disordered" evidence="1">
    <location>
        <begin position="43"/>
        <end position="108"/>
    </location>
</feature>
<sequence length="247" mass="26720">MARTSDGKRETNEQRVRHLQDQLQRLDPTTPFYARERALLTRELQLMKTQSPQPPRGSRQQKVSPKRAGVPAKSGNKNKKRPGSLPDTKNTPTDALGNGLGNMLSPKNFQESMNTISTLRGWSKQVAKYVQQADNLLDTLFITANSLQESGVLKKLAESKGKNLSTADLTSILMALMNSPLGNSVFKKLGGNSESTSATKSAEHSTPPSHEAEVPALPPATTPYNTPVSPHSAMGPPYGMPPGGRPI</sequence>
<evidence type="ECO:0000313" key="2">
    <source>
        <dbReference type="EMBL" id="PWI57935.1"/>
    </source>
</evidence>
<organism evidence="2 3">
    <name type="scientific">Sulfoacidibacillus thermotolerans</name>
    <name type="common">Acidibacillus sulfuroxidans</name>
    <dbReference type="NCBI Taxonomy" id="1765684"/>
    <lineage>
        <taxon>Bacteria</taxon>
        <taxon>Bacillati</taxon>
        <taxon>Bacillota</taxon>
        <taxon>Bacilli</taxon>
        <taxon>Bacillales</taxon>
        <taxon>Alicyclobacillaceae</taxon>
        <taxon>Sulfoacidibacillus</taxon>
    </lineage>
</organism>
<name>A0A2U3D9I6_SULT2</name>
<proteinExistence type="predicted"/>
<gene>
    <name evidence="2" type="ORF">BM613_05860</name>
</gene>
<accession>A0A2U3D9I6</accession>
<dbReference type="RefSeq" id="WP_109430240.1">
    <property type="nucleotide sequence ID" value="NZ_MPDK01000007.1"/>
</dbReference>